<feature type="transmembrane region" description="Helical" evidence="8">
    <location>
        <begin position="245"/>
        <end position="268"/>
    </location>
</feature>
<keyword evidence="2 8" id="KW-0813">Transport</keyword>
<dbReference type="InParanoid" id="Q8TRD4"/>
<evidence type="ECO:0000256" key="2">
    <source>
        <dbReference type="ARBA" id="ARBA00022448"/>
    </source>
</evidence>
<evidence type="ECO:0000313" key="10">
    <source>
        <dbReference type="EMBL" id="AAM04665.1"/>
    </source>
</evidence>
<dbReference type="SUPFAM" id="SSF161098">
    <property type="entry name" value="MetI-like"/>
    <property type="match status" value="1"/>
</dbReference>
<dbReference type="Pfam" id="PF00528">
    <property type="entry name" value="BPD_transp_1"/>
    <property type="match status" value="1"/>
</dbReference>
<keyword evidence="6 8" id="KW-0472">Membrane</keyword>
<gene>
    <name evidence="10" type="primary">oppC</name>
    <name evidence="10" type="ordered locus">MA_1246</name>
</gene>
<dbReference type="InterPro" id="IPR035906">
    <property type="entry name" value="MetI-like_sf"/>
</dbReference>
<keyword evidence="5 8" id="KW-1133">Transmembrane helix</keyword>
<keyword evidence="4 8" id="KW-0812">Transmembrane</keyword>
<dbReference type="EMBL" id="AE010299">
    <property type="protein sequence ID" value="AAM04665.1"/>
    <property type="molecule type" value="Genomic_DNA"/>
</dbReference>
<organism evidence="10 11">
    <name type="scientific">Methanosarcina acetivorans (strain ATCC 35395 / DSM 2834 / JCM 12185 / C2A)</name>
    <dbReference type="NCBI Taxonomy" id="188937"/>
    <lineage>
        <taxon>Archaea</taxon>
        <taxon>Methanobacteriati</taxon>
        <taxon>Methanobacteriota</taxon>
        <taxon>Stenosarchaea group</taxon>
        <taxon>Methanomicrobia</taxon>
        <taxon>Methanosarcinales</taxon>
        <taxon>Methanosarcinaceae</taxon>
        <taxon>Methanosarcina</taxon>
    </lineage>
</organism>
<keyword evidence="3" id="KW-1003">Cell membrane</keyword>
<dbReference type="KEGG" id="mac:MA_1246"/>
<dbReference type="HOGENOM" id="CLU_028518_1_1_2"/>
<dbReference type="AlphaFoldDB" id="Q8TRD4"/>
<evidence type="ECO:0000256" key="1">
    <source>
        <dbReference type="ARBA" id="ARBA00004651"/>
    </source>
</evidence>
<dbReference type="PhylomeDB" id="Q8TRD4"/>
<dbReference type="PANTHER" id="PTHR43386">
    <property type="entry name" value="OLIGOPEPTIDE TRANSPORT SYSTEM PERMEASE PROTEIN APPC"/>
    <property type="match status" value="1"/>
</dbReference>
<evidence type="ECO:0000256" key="8">
    <source>
        <dbReference type="RuleBase" id="RU363032"/>
    </source>
</evidence>
<dbReference type="InterPro" id="IPR053385">
    <property type="entry name" value="ABC_transport_permease"/>
</dbReference>
<dbReference type="PROSITE" id="PS50928">
    <property type="entry name" value="ABC_TM1"/>
    <property type="match status" value="1"/>
</dbReference>
<dbReference type="GO" id="GO:0022857">
    <property type="term" value="F:transmembrane transporter activity"/>
    <property type="evidence" value="ECO:0000318"/>
    <property type="project" value="GO_Central"/>
</dbReference>
<feature type="transmembrane region" description="Helical" evidence="8">
    <location>
        <begin position="83"/>
        <end position="109"/>
    </location>
</feature>
<dbReference type="Gene3D" id="1.10.3720.10">
    <property type="entry name" value="MetI-like"/>
    <property type="match status" value="1"/>
</dbReference>
<dbReference type="EnsemblBacteria" id="AAM04665">
    <property type="protein sequence ID" value="AAM04665"/>
    <property type="gene ID" value="MA_1246"/>
</dbReference>
<dbReference type="Pfam" id="PF12911">
    <property type="entry name" value="OppC_N"/>
    <property type="match status" value="1"/>
</dbReference>
<feature type="domain" description="ABC transmembrane type-1" evidence="9">
    <location>
        <begin position="79"/>
        <end position="268"/>
    </location>
</feature>
<reference evidence="10 11" key="1">
    <citation type="journal article" date="2002" name="Genome Res.">
        <title>The genome of Methanosarcina acetivorans reveals extensive metabolic and physiological diversity.</title>
        <authorList>
            <person name="Galagan J.E."/>
            <person name="Nusbaum C."/>
            <person name="Roy A."/>
            <person name="Endrizzi M.G."/>
            <person name="Macdonald P."/>
            <person name="FitzHugh W."/>
            <person name="Calvo S."/>
            <person name="Engels R."/>
            <person name="Smirnov S."/>
            <person name="Atnoor D."/>
            <person name="Brown A."/>
            <person name="Allen N."/>
            <person name="Naylor J."/>
            <person name="Stange-Thomann N."/>
            <person name="DeArellano K."/>
            <person name="Johnson R."/>
            <person name="Linton L."/>
            <person name="McEwan P."/>
            <person name="McKernan K."/>
            <person name="Talamas J."/>
            <person name="Tirrell A."/>
            <person name="Ye W."/>
            <person name="Zimmer A."/>
            <person name="Barber R.D."/>
            <person name="Cann I."/>
            <person name="Graham D.E."/>
            <person name="Grahame D.A."/>
            <person name="Guss A."/>
            <person name="Hedderich R."/>
            <person name="Ingram-Smith C."/>
            <person name="Kuettner C.H."/>
            <person name="Krzycki J.A."/>
            <person name="Leigh J.A."/>
            <person name="Li W."/>
            <person name="Liu J."/>
            <person name="Mukhopadhyay B."/>
            <person name="Reeve J.N."/>
            <person name="Smith K."/>
            <person name="Springer T.A."/>
            <person name="Umayam L.A."/>
            <person name="White O."/>
            <person name="White R.H."/>
            <person name="de Macario E.C."/>
            <person name="Ferry J.G."/>
            <person name="Jarrell K.F."/>
            <person name="Jing H."/>
            <person name="Macario A.J.L."/>
            <person name="Paulsen I."/>
            <person name="Pritchett M."/>
            <person name="Sowers K.R."/>
            <person name="Swanson R.V."/>
            <person name="Zinder S.H."/>
            <person name="Lander E."/>
            <person name="Metcalf W.W."/>
            <person name="Birren B."/>
        </authorList>
    </citation>
    <scope>NUCLEOTIDE SEQUENCE [LARGE SCALE GENOMIC DNA]</scope>
    <source>
        <strain evidence="11">ATCC 35395 / DSM 2834 / JCM 12185 / C2A</strain>
    </source>
</reference>
<evidence type="ECO:0000256" key="3">
    <source>
        <dbReference type="ARBA" id="ARBA00022475"/>
    </source>
</evidence>
<feature type="transmembrane region" description="Helical" evidence="8">
    <location>
        <begin position="145"/>
        <end position="161"/>
    </location>
</feature>
<dbReference type="GO" id="GO:0005886">
    <property type="term" value="C:plasma membrane"/>
    <property type="evidence" value="ECO:0000318"/>
    <property type="project" value="GO_Central"/>
</dbReference>
<evidence type="ECO:0000256" key="7">
    <source>
        <dbReference type="ARBA" id="ARBA00024202"/>
    </source>
</evidence>
<dbReference type="Proteomes" id="UP000002487">
    <property type="component" value="Chromosome"/>
</dbReference>
<dbReference type="InterPro" id="IPR025966">
    <property type="entry name" value="OppC_N"/>
</dbReference>
<feature type="transmembrane region" description="Helical" evidence="8">
    <location>
        <begin position="21"/>
        <end position="42"/>
    </location>
</feature>
<comment type="similarity">
    <text evidence="7">Belongs to the binding-protein-dependent transport system permease family. OppBC subfamily.</text>
</comment>
<keyword evidence="11" id="KW-1185">Reference proteome</keyword>
<dbReference type="NCBIfam" id="NF045474">
    <property type="entry name" value="Opp2C"/>
    <property type="match status" value="1"/>
</dbReference>
<protein>
    <submittedName>
        <fullName evidence="10">Oligopeptide ABC transporter, permease</fullName>
    </submittedName>
</protein>
<accession>Q8TRD4</accession>
<evidence type="ECO:0000313" key="11">
    <source>
        <dbReference type="Proteomes" id="UP000002487"/>
    </source>
</evidence>
<dbReference type="CDD" id="cd06261">
    <property type="entry name" value="TM_PBP2"/>
    <property type="match status" value="1"/>
</dbReference>
<proteinExistence type="inferred from homology"/>
<feature type="transmembrane region" description="Helical" evidence="8">
    <location>
        <begin position="121"/>
        <end position="139"/>
    </location>
</feature>
<evidence type="ECO:0000256" key="5">
    <source>
        <dbReference type="ARBA" id="ARBA00022989"/>
    </source>
</evidence>
<dbReference type="PANTHER" id="PTHR43386:SF1">
    <property type="entry name" value="D,D-DIPEPTIDE TRANSPORT SYSTEM PERMEASE PROTEIN DDPC-RELATED"/>
    <property type="match status" value="1"/>
</dbReference>
<evidence type="ECO:0000256" key="6">
    <source>
        <dbReference type="ARBA" id="ARBA00023136"/>
    </source>
</evidence>
<evidence type="ECO:0000259" key="9">
    <source>
        <dbReference type="PROSITE" id="PS50928"/>
    </source>
</evidence>
<comment type="subcellular location">
    <subcellularLocation>
        <location evidence="1 8">Cell membrane</location>
        <topology evidence="1 8">Multi-pass membrane protein</topology>
    </subcellularLocation>
</comment>
<sequence>MFGQTRRYAMIEILKNRQITLSLIILGGLIFMAVFAGVLAPYDYTEKDLQNRLQPPSSDHIFGTDHLGRDILTMVMYGARASLFVGFAVVSVSLSVGVVLGVLAGYYGGWLDEIIMRLTDSFLAFPSMFLALAITAFLGQGMENMMLALIVVEWTVFARVARGSTLDVKTKGYVRASRWVGASNSYVMIKHILPNIISPVLIMATLGIGNVILAAAGLSFLGLGVQPSTPEWGAMLNAGRTYVTTAPWLMLFPGLFIMITVLAFNYFGDGLRDALDQKMKNIELEGRF</sequence>
<dbReference type="InterPro" id="IPR000515">
    <property type="entry name" value="MetI-like"/>
</dbReference>
<evidence type="ECO:0000256" key="4">
    <source>
        <dbReference type="ARBA" id="ARBA00022692"/>
    </source>
</evidence>
<name>Q8TRD4_METAC</name>
<feature type="transmembrane region" description="Helical" evidence="8">
    <location>
        <begin position="200"/>
        <end position="225"/>
    </location>
</feature>
<dbReference type="STRING" id="188937.MA_1246"/>
<dbReference type="InterPro" id="IPR050366">
    <property type="entry name" value="BP-dependent_transpt_permease"/>
</dbReference>